<evidence type="ECO:0000313" key="3">
    <source>
        <dbReference type="Proteomes" id="UP001589747"/>
    </source>
</evidence>
<reference evidence="2 3" key="1">
    <citation type="submission" date="2024-09" db="EMBL/GenBank/DDBJ databases">
        <authorList>
            <person name="Sun Q."/>
            <person name="Mori K."/>
        </authorList>
    </citation>
    <scope>NUCLEOTIDE SEQUENCE [LARGE SCALE GENOMIC DNA]</scope>
    <source>
        <strain evidence="2 3">TISTR 2452</strain>
    </source>
</reference>
<proteinExistence type="predicted"/>
<protein>
    <recommendedName>
        <fullName evidence="4">ATPase involved in DNA repair</fullName>
    </recommendedName>
</protein>
<evidence type="ECO:0000256" key="1">
    <source>
        <dbReference type="SAM" id="Coils"/>
    </source>
</evidence>
<name>A0ABV5KJX7_9BACL</name>
<evidence type="ECO:0008006" key="4">
    <source>
        <dbReference type="Google" id="ProtNLM"/>
    </source>
</evidence>
<comment type="caution">
    <text evidence="2">The sequence shown here is derived from an EMBL/GenBank/DDBJ whole genome shotgun (WGS) entry which is preliminary data.</text>
</comment>
<sequence>MNPTERWVFKGYNQEGKTLGRLLGAIQIAGGHRPLMQSEREDYIYAELLDTTPRGCINVYKFLESRQEREWLCDDVKQFLDVIVKSSRELRPHESLIQEAFRIYALSGGERALNMDASHIRYDVIENEISTRVAAIVEAYGEGSPAYNEHYPKIWQDYLKIMILADLFSSIFELALEWEIEKPVKIQLLRYLNRLNPNQLLFPLVNEEKYYLLDVYEELSRRLGIKRMSTLFENGSIGPDEQIYYDALIALYSDQELDELSDMLKSIFTDDAQWVMQHLDLIFKNSESVPEIFRRVTENFRTDKMTGMNSVPLYMDVSESLNKCLSKGLVTNDYTDAKKQLESEVNKRIGQAIQVSARSINGQHMQKRSQNADRLVAFVMQLREREAELERQRELENSAQRLEQSIDFIEKEIEGTEDSRAETIKRRKEMLARMGQLQSYIDTRKSEWDELMKGRVETYTGSRYEIDFNPNPIIRQYAPKVGRMIVKSTTYFFANDLDQSAFNLISNYHQVLEEIALLKQLLPLDLEARLKQLEESKIELWRTQTQLAEAEKWWNEINKNMLKEAPSLLRGSGLEQVLTVIQQLDMGEGYAKRSIGTAILLLEEYYIQEVQDQTSRILDYHYVQLFKGKQLFLLPWYRQMLHVYDNLIDEQLERVQYDEARVKLSAFEIHRLEALMEHELELEAVALIEQLLQSNNSPVRFFRRRINKLRHVLEASAGMDQERKNQAQQFLSALFIRTEEAERSRSYQEEQLFSQAAQAVLLAIIPEYINLRMLIEMLSADADPVRRQMREYTDRFNAYYQQNRFAKDSFTVYLGRKIKAASGELNV</sequence>
<dbReference type="RefSeq" id="WP_377488309.1">
    <property type="nucleotide sequence ID" value="NZ_JBHMDO010000002.1"/>
</dbReference>
<keyword evidence="3" id="KW-1185">Reference proteome</keyword>
<evidence type="ECO:0000313" key="2">
    <source>
        <dbReference type="EMBL" id="MFB9324427.1"/>
    </source>
</evidence>
<keyword evidence="1" id="KW-0175">Coiled coil</keyword>
<dbReference type="EMBL" id="JBHMDO010000002">
    <property type="protein sequence ID" value="MFB9324427.1"/>
    <property type="molecule type" value="Genomic_DNA"/>
</dbReference>
<dbReference type="Proteomes" id="UP001589747">
    <property type="component" value="Unassembled WGS sequence"/>
</dbReference>
<accession>A0ABV5KJX7</accession>
<feature type="coiled-coil region" evidence="1">
    <location>
        <begin position="379"/>
        <end position="419"/>
    </location>
</feature>
<organism evidence="2 3">
    <name type="scientific">Paenibacillus aurantiacus</name>
    <dbReference type="NCBI Taxonomy" id="1936118"/>
    <lineage>
        <taxon>Bacteria</taxon>
        <taxon>Bacillati</taxon>
        <taxon>Bacillota</taxon>
        <taxon>Bacilli</taxon>
        <taxon>Bacillales</taxon>
        <taxon>Paenibacillaceae</taxon>
        <taxon>Paenibacillus</taxon>
    </lineage>
</organism>
<gene>
    <name evidence="2" type="ORF">ACFFSY_00535</name>
</gene>